<dbReference type="Pfam" id="PF06985">
    <property type="entry name" value="HET"/>
    <property type="match status" value="1"/>
</dbReference>
<gene>
    <name evidence="2" type="ORF">K444DRAFT_481087</name>
</gene>
<protein>
    <submittedName>
        <fullName evidence="2">HET-domain-containing protein</fullName>
    </submittedName>
</protein>
<dbReference type="GeneID" id="36581078"/>
<dbReference type="RefSeq" id="XP_024726376.1">
    <property type="nucleotide sequence ID" value="XM_024872998.1"/>
</dbReference>
<proteinExistence type="predicted"/>
<dbReference type="Proteomes" id="UP000235371">
    <property type="component" value="Unassembled WGS sequence"/>
</dbReference>
<dbReference type="PANTHER" id="PTHR33112:SF13">
    <property type="entry name" value="HETEROKARYON INCOMPATIBILITY DOMAIN-CONTAINING PROTEIN"/>
    <property type="match status" value="1"/>
</dbReference>
<sequence>CNSLHRSCNILTKPQLPTRVIDVGTEATSPRLFESSGKRANYITLSHCWGNTEHQPVQTTTQTLLQHYKEISWEALGQTFRDAILITRELGLQFLWIDSLCIIQDSGSDWETESAGMAEVYLNSLMTLAATASLNSSGRAIPEVADTFVRKPVRHGHDNICMKRGGIETGAPLLSRAWVYQETVMSPRTVHFHSEELIWECREDVSCECGYFKFPEVHEEIYGMARHVTNTWKSPFAMLQFDNKGLGSAENMLDEWYRIIDAYSGLKLTHDGDRLPALAGLACRFAEALDTSYLAGLWLSDLWKGLLWRRNSDVTCRRLSGPKATIPTWSWASI</sequence>
<organism evidence="2 3">
    <name type="scientific">Hyaloscypha bicolor E</name>
    <dbReference type="NCBI Taxonomy" id="1095630"/>
    <lineage>
        <taxon>Eukaryota</taxon>
        <taxon>Fungi</taxon>
        <taxon>Dikarya</taxon>
        <taxon>Ascomycota</taxon>
        <taxon>Pezizomycotina</taxon>
        <taxon>Leotiomycetes</taxon>
        <taxon>Helotiales</taxon>
        <taxon>Hyaloscyphaceae</taxon>
        <taxon>Hyaloscypha</taxon>
        <taxon>Hyaloscypha bicolor</taxon>
    </lineage>
</organism>
<feature type="domain" description="Heterokaryon incompatibility" evidence="1">
    <location>
        <begin position="42"/>
        <end position="182"/>
    </location>
</feature>
<evidence type="ECO:0000259" key="1">
    <source>
        <dbReference type="Pfam" id="PF06985"/>
    </source>
</evidence>
<accession>A0A2J6SFC6</accession>
<dbReference type="InParanoid" id="A0A2J6SFC6"/>
<feature type="non-terminal residue" evidence="2">
    <location>
        <position position="334"/>
    </location>
</feature>
<dbReference type="OrthoDB" id="3562689at2759"/>
<reference evidence="2 3" key="1">
    <citation type="submission" date="2016-04" db="EMBL/GenBank/DDBJ databases">
        <title>A degradative enzymes factory behind the ericoid mycorrhizal symbiosis.</title>
        <authorList>
            <consortium name="DOE Joint Genome Institute"/>
            <person name="Martino E."/>
            <person name="Morin E."/>
            <person name="Grelet G."/>
            <person name="Kuo A."/>
            <person name="Kohler A."/>
            <person name="Daghino S."/>
            <person name="Barry K."/>
            <person name="Choi C."/>
            <person name="Cichocki N."/>
            <person name="Clum A."/>
            <person name="Copeland A."/>
            <person name="Hainaut M."/>
            <person name="Haridas S."/>
            <person name="Labutti K."/>
            <person name="Lindquist E."/>
            <person name="Lipzen A."/>
            <person name="Khouja H.-R."/>
            <person name="Murat C."/>
            <person name="Ohm R."/>
            <person name="Olson A."/>
            <person name="Spatafora J."/>
            <person name="Veneault-Fourrey C."/>
            <person name="Henrissat B."/>
            <person name="Grigoriev I."/>
            <person name="Martin F."/>
            <person name="Perotto S."/>
        </authorList>
    </citation>
    <scope>NUCLEOTIDE SEQUENCE [LARGE SCALE GENOMIC DNA]</scope>
    <source>
        <strain evidence="2 3">E</strain>
    </source>
</reference>
<evidence type="ECO:0000313" key="3">
    <source>
        <dbReference type="Proteomes" id="UP000235371"/>
    </source>
</evidence>
<dbReference type="STRING" id="1095630.A0A2J6SFC6"/>
<dbReference type="InterPro" id="IPR010730">
    <property type="entry name" value="HET"/>
</dbReference>
<feature type="non-terminal residue" evidence="2">
    <location>
        <position position="1"/>
    </location>
</feature>
<keyword evidence="3" id="KW-1185">Reference proteome</keyword>
<dbReference type="PANTHER" id="PTHR33112">
    <property type="entry name" value="DOMAIN PROTEIN, PUTATIVE-RELATED"/>
    <property type="match status" value="1"/>
</dbReference>
<dbReference type="AlphaFoldDB" id="A0A2J6SFC6"/>
<dbReference type="EMBL" id="KZ613921">
    <property type="protein sequence ID" value="PMD49472.1"/>
    <property type="molecule type" value="Genomic_DNA"/>
</dbReference>
<evidence type="ECO:0000313" key="2">
    <source>
        <dbReference type="EMBL" id="PMD49472.1"/>
    </source>
</evidence>
<name>A0A2J6SFC6_9HELO</name>